<feature type="region of interest" description="Disordered" evidence="2">
    <location>
        <begin position="217"/>
        <end position="291"/>
    </location>
</feature>
<evidence type="ECO:0000313" key="6">
    <source>
        <dbReference type="Proteomes" id="UP001187531"/>
    </source>
</evidence>
<dbReference type="NCBIfam" id="TIGR01760">
    <property type="entry name" value="tape_meas_TP901"/>
    <property type="match status" value="2"/>
</dbReference>
<name>A0AA88KTT3_ARTSF</name>
<dbReference type="InterPro" id="IPR010090">
    <property type="entry name" value="Phage_tape_meas"/>
</dbReference>
<organism evidence="5 6">
    <name type="scientific">Artemia franciscana</name>
    <name type="common">Brine shrimp</name>
    <name type="synonym">Artemia sanfranciscana</name>
    <dbReference type="NCBI Taxonomy" id="6661"/>
    <lineage>
        <taxon>Eukaryota</taxon>
        <taxon>Metazoa</taxon>
        <taxon>Ecdysozoa</taxon>
        <taxon>Arthropoda</taxon>
        <taxon>Crustacea</taxon>
        <taxon>Branchiopoda</taxon>
        <taxon>Anostraca</taxon>
        <taxon>Artemiidae</taxon>
        <taxon>Artemia</taxon>
    </lineage>
</organism>
<keyword evidence="3" id="KW-0472">Membrane</keyword>
<feature type="compositionally biased region" description="Low complexity" evidence="2">
    <location>
        <begin position="250"/>
        <end position="266"/>
    </location>
</feature>
<sequence>MTPEFTPDGLHPEGSHMTERSVKVSLILQATGYMTGMRQAQQETAKTGSEIDKLNQKRQAFSQIGAAGVAMGAAMGVGVGVAISKFTEFDQQMSYVRARTHETAANMDLLRDAAMDAGARTVFSATEAAAAIEELAAAGVSTKDILAGGLDAALDLAAAGGMDVAEAAGIAATQLQVFKLRGEDMSHVADLLAAGAGKAMGEVSDLGAALAQVVRSRSPRACRSRRPPRHCPRSQRRDCSGRTRARRSSRCCSASPRSRTRPATRCGNSGFPHMTRTASSSVSRSSPGNLQDALADLTPEQRNSALATIFGSDAVRAANVLYSEGEQGIRDWTDAVDDQGYAAETAAMRLDNLAGDVEALGGAMDTAFIQTGSGATTPPSWSPVRALSRGRGDCCWPDRWRCADRDTAGGRVQGHHRSCRLLCRGLTLAAGAATIGLGAVIGVVAAVAQEQAAARAQVEAYADTLEKGTGRVTAATRELASAQLSLQRNSLFDGTLLTNFGSTYEIAQKLGVELDTVTDAVMGQGAALSELSVYLRAGEGDWKAVEEVQRRTGLSTSAVLEQTKLLADGFNDQPEARSAAREHEAALADLSGEAVSATTDIEGLADTIRGFGSAVLDTRSASRQFEQALDDLQESINENGSTLDRGTQAGRDNEAALDDLAKSTLELAAATATQTGDQTAANQVIADGRQRLIEILGQFGITAVQLNGVPEAENALSNLTRQRSVRVVVSASGGIPSYMLGGPYANAQGNFYEAGKPKHFAAGGFASGIYPGVQGGIQHGDRIFAEGHMGVPWETYISGRRRTVLGISDCGRRRATCWACGSATAVLRLPSRGCRPETSDACREPPRSDVARTENAPEGDVTQYSIVSSKGSVPLGTVDGDGQVTLEYGTTGLGLPPEVLSVLPSPAGGGRFKGSHVGIRESVLVLGIRGQSQEETESIANTVAKHLDSENSPALLVSRDDGQVFRLGFYRDAGGEDARQQVDTYLRWSIGVRSPKPYWIAQEPEIIGPIGLTGEVIGLLPDLAELPVGSSSAFGDVTVENAGDAPSPINWVITGPGGPVTVTVGGRGFVFDAELEVGEIVTIERGDAGWTVTDQTGANRYSDMGPAPKFPSAPPGTSQGSILMDAASTGASVTGYFQDAAKVGGLTWM</sequence>
<feature type="compositionally biased region" description="Basic and acidic residues" evidence="2">
    <location>
        <begin position="834"/>
        <end position="852"/>
    </location>
</feature>
<feature type="region of interest" description="Disordered" evidence="2">
    <location>
        <begin position="834"/>
        <end position="859"/>
    </location>
</feature>
<dbReference type="EMBL" id="JAVRJZ010001123">
    <property type="protein sequence ID" value="KAK2701924.1"/>
    <property type="molecule type" value="Genomic_DNA"/>
</dbReference>
<feature type="domain" description="Phage tail tape measure protein" evidence="4">
    <location>
        <begin position="111"/>
        <end position="213"/>
    </location>
</feature>
<reference evidence="5" key="1">
    <citation type="submission" date="2023-07" db="EMBL/GenBank/DDBJ databases">
        <title>Chromosome-level genome assembly of Artemia franciscana.</title>
        <authorList>
            <person name="Jo E."/>
        </authorList>
    </citation>
    <scope>NUCLEOTIDE SEQUENCE</scope>
    <source>
        <tissue evidence="5">Whole body</tissue>
    </source>
</reference>
<feature type="transmembrane region" description="Helical" evidence="3">
    <location>
        <begin position="426"/>
        <end position="448"/>
    </location>
</feature>
<dbReference type="PANTHER" id="PTHR37813">
    <property type="entry name" value="FELS-2 PROPHAGE PROTEIN"/>
    <property type="match status" value="1"/>
</dbReference>
<keyword evidence="3" id="KW-1133">Transmembrane helix</keyword>
<keyword evidence="3" id="KW-0812">Transmembrane</keyword>
<proteinExistence type="predicted"/>
<keyword evidence="6" id="KW-1185">Reference proteome</keyword>
<evidence type="ECO:0000256" key="3">
    <source>
        <dbReference type="SAM" id="Phobius"/>
    </source>
</evidence>
<dbReference type="Proteomes" id="UP001187531">
    <property type="component" value="Unassembled WGS sequence"/>
</dbReference>
<gene>
    <name evidence="5" type="ORF">QYM36_019425</name>
</gene>
<evidence type="ECO:0000313" key="5">
    <source>
        <dbReference type="EMBL" id="KAK2701924.1"/>
    </source>
</evidence>
<dbReference type="Pfam" id="PF10145">
    <property type="entry name" value="PhageMin_Tail"/>
    <property type="match status" value="1"/>
</dbReference>
<feature type="transmembrane region" description="Helical" evidence="3">
    <location>
        <begin position="60"/>
        <end position="83"/>
    </location>
</feature>
<accession>A0AA88KTT3</accession>
<feature type="compositionally biased region" description="Basic residues" evidence="2">
    <location>
        <begin position="217"/>
        <end position="234"/>
    </location>
</feature>
<comment type="caution">
    <text evidence="5">The sequence shown here is derived from an EMBL/GenBank/DDBJ whole genome shotgun (WGS) entry which is preliminary data.</text>
</comment>
<feature type="region of interest" description="Disordered" evidence="2">
    <location>
        <begin position="1095"/>
        <end position="1119"/>
    </location>
</feature>
<dbReference type="AlphaFoldDB" id="A0AA88KTT3"/>
<evidence type="ECO:0000259" key="4">
    <source>
        <dbReference type="Pfam" id="PF10145"/>
    </source>
</evidence>
<protein>
    <recommendedName>
        <fullName evidence="4">Phage tail tape measure protein domain-containing protein</fullName>
    </recommendedName>
</protein>
<evidence type="ECO:0000256" key="1">
    <source>
        <dbReference type="ARBA" id="ARBA00022612"/>
    </source>
</evidence>
<keyword evidence="1" id="KW-1188">Viral release from host cell</keyword>
<evidence type="ECO:0000256" key="2">
    <source>
        <dbReference type="SAM" id="MobiDB-lite"/>
    </source>
</evidence>
<dbReference type="PANTHER" id="PTHR37813:SF1">
    <property type="entry name" value="FELS-2 PROPHAGE PROTEIN"/>
    <property type="match status" value="1"/>
</dbReference>